<dbReference type="PANTHER" id="PTHR30336:SF4">
    <property type="entry name" value="ENVELOPE BIOGENESIS FACTOR ELYC"/>
    <property type="match status" value="1"/>
</dbReference>
<dbReference type="EMBL" id="SHNP01000007">
    <property type="protein sequence ID" value="MCX2975353.1"/>
    <property type="molecule type" value="Genomic_DNA"/>
</dbReference>
<sequence>MRLSRFTAFLLGLSVGTLATYTVIALLVFRIPDWLVLANQPEKAEVGVVLGGGGGSRLRAGLSLYDAGFVSQLLLVDGKKSAWEHIQKNLCLDCAIDGKDVRVLEGSTNTLSDAELVEQFCLENRVSSLLIITDPYHTRRASLIFHSRISLSQVNILVVSSGDYANYMSPEELWWTDESTLQVVLAETSKIAFMFLKRWV</sequence>
<gene>
    <name evidence="3" type="ORF">EYC87_17365</name>
</gene>
<dbReference type="InterPro" id="IPR003848">
    <property type="entry name" value="DUF218"/>
</dbReference>
<comment type="caution">
    <text evidence="3">The sequence shown here is derived from an EMBL/GenBank/DDBJ whole genome shotgun (WGS) entry which is preliminary data.</text>
</comment>
<evidence type="ECO:0000256" key="1">
    <source>
        <dbReference type="SAM" id="Phobius"/>
    </source>
</evidence>
<reference evidence="3" key="1">
    <citation type="submission" date="2019-02" db="EMBL/GenBank/DDBJ databases">
        <authorList>
            <person name="Li S.-H."/>
        </authorList>
    </citation>
    <scope>NUCLEOTIDE SEQUENCE</scope>
    <source>
        <strain evidence="3">IMCC8485</strain>
    </source>
</reference>
<accession>A0ABT3SZD0</accession>
<organism evidence="3 4">
    <name type="scientific">Candidatus Seongchinamella marina</name>
    <dbReference type="NCBI Taxonomy" id="2518990"/>
    <lineage>
        <taxon>Bacteria</taxon>
        <taxon>Pseudomonadati</taxon>
        <taxon>Pseudomonadota</taxon>
        <taxon>Gammaproteobacteria</taxon>
        <taxon>Cellvibrionales</taxon>
        <taxon>Halieaceae</taxon>
        <taxon>Seongchinamella</taxon>
    </lineage>
</organism>
<dbReference type="Gene3D" id="3.40.50.620">
    <property type="entry name" value="HUPs"/>
    <property type="match status" value="1"/>
</dbReference>
<keyword evidence="1" id="KW-0472">Membrane</keyword>
<dbReference type="InterPro" id="IPR014729">
    <property type="entry name" value="Rossmann-like_a/b/a_fold"/>
</dbReference>
<keyword evidence="1" id="KW-1133">Transmembrane helix</keyword>
<evidence type="ECO:0000313" key="4">
    <source>
        <dbReference type="Proteomes" id="UP001143307"/>
    </source>
</evidence>
<evidence type="ECO:0000313" key="3">
    <source>
        <dbReference type="EMBL" id="MCX2975353.1"/>
    </source>
</evidence>
<dbReference type="Pfam" id="PF02698">
    <property type="entry name" value="DUF218"/>
    <property type="match status" value="1"/>
</dbReference>
<name>A0ABT3SZD0_9GAMM</name>
<keyword evidence="4" id="KW-1185">Reference proteome</keyword>
<dbReference type="Proteomes" id="UP001143307">
    <property type="component" value="Unassembled WGS sequence"/>
</dbReference>
<keyword evidence="1" id="KW-0812">Transmembrane</keyword>
<feature type="domain" description="DUF218" evidence="2">
    <location>
        <begin position="47"/>
        <end position="150"/>
    </location>
</feature>
<proteinExistence type="predicted"/>
<feature type="transmembrane region" description="Helical" evidence="1">
    <location>
        <begin position="6"/>
        <end position="29"/>
    </location>
</feature>
<evidence type="ECO:0000259" key="2">
    <source>
        <dbReference type="Pfam" id="PF02698"/>
    </source>
</evidence>
<dbReference type="InterPro" id="IPR051599">
    <property type="entry name" value="Cell_Envelope_Assoc"/>
</dbReference>
<dbReference type="PANTHER" id="PTHR30336">
    <property type="entry name" value="INNER MEMBRANE PROTEIN, PROBABLE PERMEASE"/>
    <property type="match status" value="1"/>
</dbReference>
<protein>
    <recommendedName>
        <fullName evidence="2">DUF218 domain-containing protein</fullName>
    </recommendedName>
</protein>